<name>A0AAD9CJI6_DISEL</name>
<evidence type="ECO:0000313" key="9">
    <source>
        <dbReference type="EMBL" id="KAK1900749.1"/>
    </source>
</evidence>
<keyword evidence="4" id="KW-0808">Transferase</keyword>
<comment type="catalytic activity">
    <reaction evidence="1">
        <text>S-ubiquitinyl-[E2 ubiquitin-conjugating enzyme]-L-cysteine + [acceptor protein]-L-lysine = [E2 ubiquitin-conjugating enzyme]-L-cysteine + N(6)-ubiquitinyl-[acceptor protein]-L-lysine.</text>
        <dbReference type="EC" id="2.3.2.26"/>
    </reaction>
</comment>
<organism evidence="9 10">
    <name type="scientific">Dissostichus eleginoides</name>
    <name type="common">Patagonian toothfish</name>
    <name type="synonym">Dissostichus amissus</name>
    <dbReference type="NCBI Taxonomy" id="100907"/>
    <lineage>
        <taxon>Eukaryota</taxon>
        <taxon>Metazoa</taxon>
        <taxon>Chordata</taxon>
        <taxon>Craniata</taxon>
        <taxon>Vertebrata</taxon>
        <taxon>Euteleostomi</taxon>
        <taxon>Actinopterygii</taxon>
        <taxon>Neopterygii</taxon>
        <taxon>Teleostei</taxon>
        <taxon>Neoteleostei</taxon>
        <taxon>Acanthomorphata</taxon>
        <taxon>Eupercaria</taxon>
        <taxon>Perciformes</taxon>
        <taxon>Notothenioidei</taxon>
        <taxon>Nototheniidae</taxon>
        <taxon>Dissostichus</taxon>
    </lineage>
</organism>
<dbReference type="Pfam" id="PF00632">
    <property type="entry name" value="HECT"/>
    <property type="match status" value="1"/>
</dbReference>
<evidence type="ECO:0000256" key="3">
    <source>
        <dbReference type="ARBA" id="ARBA00012485"/>
    </source>
</evidence>
<dbReference type="AlphaFoldDB" id="A0AAD9CJI6"/>
<evidence type="ECO:0000256" key="7">
    <source>
        <dbReference type="SAM" id="MobiDB-lite"/>
    </source>
</evidence>
<dbReference type="GO" id="GO:0000209">
    <property type="term" value="P:protein polyubiquitination"/>
    <property type="evidence" value="ECO:0007669"/>
    <property type="project" value="TreeGrafter"/>
</dbReference>
<dbReference type="Proteomes" id="UP001228049">
    <property type="component" value="Unassembled WGS sequence"/>
</dbReference>
<feature type="region of interest" description="Disordered" evidence="7">
    <location>
        <begin position="1"/>
        <end position="72"/>
    </location>
</feature>
<gene>
    <name evidence="9" type="ORF">KUDE01_003724</name>
</gene>
<evidence type="ECO:0000259" key="8">
    <source>
        <dbReference type="PROSITE" id="PS50237"/>
    </source>
</evidence>
<evidence type="ECO:0000256" key="2">
    <source>
        <dbReference type="ARBA" id="ARBA00004906"/>
    </source>
</evidence>
<sequence length="511" mass="56258">MASSSASAALRPAGAPSASAATDSEGAPSASAASTSAATDSEGAPSASAASTSAATETAGSTAAPIPPSTSLSMDADVERLHSAQWVNAGTPEVFYRRSRLEQPNRNSINDFLIDYSDEEEEGEDEAFGALESDVFPVEEVDLAVLLSDFKKVFVSDGLVSSICIRRKKLLESAIKAISMVTFCWNHSPYIEFVGEVGDDKGGGPQREFFRLLMIEVQTSMGIFEGKAGQDFLTYDQAALDGHKYFQAGRLIASSVAHGGPCIKALDPSLCKLMCGQEPQLEQFDCSVLPDPDVQSRVKRILQCKTAEDLSALQQDFGDWISECGLFSATIGEIPKIYAYVVKHYIFLRMAKMVNQFTEGMNAFGNLWDLVRNNWIAFLPCFTNMRTLLTKSSFKAIFKYEYSPRGTNHREKEEYTIYSWELVLNIIEDKLTELTFEDLLIFITGADEVPMLGFPNKPSIDFYTQEVGVRRLPYASTCAMTLFLPRGITEEQELHNILNQSVKDSWGFLKV</sequence>
<evidence type="ECO:0000256" key="6">
    <source>
        <dbReference type="PROSITE-ProRule" id="PRU00104"/>
    </source>
</evidence>
<dbReference type="PANTHER" id="PTHR11254:SF67">
    <property type="entry name" value="E3 UBIQUITIN-PROTEIN LIGASE HUWE1"/>
    <property type="match status" value="1"/>
</dbReference>
<dbReference type="PROSITE" id="PS50237">
    <property type="entry name" value="HECT"/>
    <property type="match status" value="1"/>
</dbReference>
<feature type="domain" description="HECT" evidence="8">
    <location>
        <begin position="439"/>
        <end position="511"/>
    </location>
</feature>
<keyword evidence="5 6" id="KW-0833">Ubl conjugation pathway</keyword>
<dbReference type="GO" id="GO:0006511">
    <property type="term" value="P:ubiquitin-dependent protein catabolic process"/>
    <property type="evidence" value="ECO:0007669"/>
    <property type="project" value="TreeGrafter"/>
</dbReference>
<dbReference type="GO" id="GO:0005737">
    <property type="term" value="C:cytoplasm"/>
    <property type="evidence" value="ECO:0007669"/>
    <property type="project" value="TreeGrafter"/>
</dbReference>
<comment type="caution">
    <text evidence="9">The sequence shown here is derived from an EMBL/GenBank/DDBJ whole genome shotgun (WGS) entry which is preliminary data.</text>
</comment>
<dbReference type="InterPro" id="IPR050409">
    <property type="entry name" value="E3_ubiq-protein_ligase"/>
</dbReference>
<feature type="active site" description="Glycyl thioester intermediate" evidence="6">
    <location>
        <position position="478"/>
    </location>
</feature>
<proteinExistence type="predicted"/>
<accession>A0AAD9CJI6</accession>
<dbReference type="SUPFAM" id="SSF56204">
    <property type="entry name" value="Hect, E3 ligase catalytic domain"/>
    <property type="match status" value="1"/>
</dbReference>
<dbReference type="EMBL" id="JASDAP010000006">
    <property type="protein sequence ID" value="KAK1900749.1"/>
    <property type="molecule type" value="Genomic_DNA"/>
</dbReference>
<dbReference type="EC" id="2.3.2.26" evidence="3"/>
<evidence type="ECO:0000256" key="5">
    <source>
        <dbReference type="ARBA" id="ARBA00022786"/>
    </source>
</evidence>
<comment type="pathway">
    <text evidence="2">Protein modification; protein ubiquitination.</text>
</comment>
<dbReference type="PANTHER" id="PTHR11254">
    <property type="entry name" value="HECT DOMAIN UBIQUITIN-PROTEIN LIGASE"/>
    <property type="match status" value="1"/>
</dbReference>
<evidence type="ECO:0000256" key="4">
    <source>
        <dbReference type="ARBA" id="ARBA00022679"/>
    </source>
</evidence>
<evidence type="ECO:0000313" key="10">
    <source>
        <dbReference type="Proteomes" id="UP001228049"/>
    </source>
</evidence>
<keyword evidence="10" id="KW-1185">Reference proteome</keyword>
<dbReference type="InterPro" id="IPR000569">
    <property type="entry name" value="HECT_dom"/>
</dbReference>
<dbReference type="Gene3D" id="3.30.2410.10">
    <property type="entry name" value="Hect, E3 ligase catalytic domain"/>
    <property type="match status" value="1"/>
</dbReference>
<protein>
    <recommendedName>
        <fullName evidence="3">HECT-type E3 ubiquitin transferase</fullName>
        <ecNumber evidence="3">2.3.2.26</ecNumber>
    </recommendedName>
</protein>
<dbReference type="Gene3D" id="3.90.1750.10">
    <property type="entry name" value="Hect, E3 ligase catalytic domains"/>
    <property type="match status" value="1"/>
</dbReference>
<dbReference type="InterPro" id="IPR035983">
    <property type="entry name" value="Hect_E3_ubiquitin_ligase"/>
</dbReference>
<evidence type="ECO:0000256" key="1">
    <source>
        <dbReference type="ARBA" id="ARBA00000885"/>
    </source>
</evidence>
<reference evidence="9" key="1">
    <citation type="submission" date="2023-04" db="EMBL/GenBank/DDBJ databases">
        <title>Chromosome-level genome of Chaenocephalus aceratus.</title>
        <authorList>
            <person name="Park H."/>
        </authorList>
    </citation>
    <scope>NUCLEOTIDE SEQUENCE</scope>
    <source>
        <strain evidence="9">DE</strain>
        <tissue evidence="9">Muscle</tissue>
    </source>
</reference>
<feature type="compositionally biased region" description="Low complexity" evidence="7">
    <location>
        <begin position="1"/>
        <end position="64"/>
    </location>
</feature>
<dbReference type="GO" id="GO:0061630">
    <property type="term" value="F:ubiquitin protein ligase activity"/>
    <property type="evidence" value="ECO:0007669"/>
    <property type="project" value="UniProtKB-EC"/>
</dbReference>